<dbReference type="RefSeq" id="WP_101330625.1">
    <property type="nucleotide sequence ID" value="NZ_PJNH01000001.1"/>
</dbReference>
<feature type="compositionally biased region" description="Acidic residues" evidence="1">
    <location>
        <begin position="110"/>
        <end position="132"/>
    </location>
</feature>
<organism evidence="3 4">
    <name type="scientific">Halalkalibacillus sediminis</name>
    <dbReference type="NCBI Taxonomy" id="2018042"/>
    <lineage>
        <taxon>Bacteria</taxon>
        <taxon>Bacillati</taxon>
        <taxon>Bacillota</taxon>
        <taxon>Bacilli</taxon>
        <taxon>Bacillales</taxon>
        <taxon>Bacillaceae</taxon>
        <taxon>Halalkalibacillus</taxon>
    </lineage>
</organism>
<sequence>MMSHKSEKDIEKLLSEMPDIKDDQSFDTYYQNVANQVDNKPKKNRPKRGFYFPALVTAAVLLLSFMVAMPFLSQDEAGDEMSTNEASMEDSDMESAESSEGSEDSREFSTAEDESSELNEVPSEESGEEEFMDSAKQVMTIEELNEMGLTTRVIQEDIARNQEDWISFYAMDGQANYLVPLTYVSDGEGKEAEFNNAQTKIEVDGLFTNIFQYAEYIGQNSENEPLIEVNDEEMRQVGGSALETGLIDSIHAFYGDLGYEQVSYQNKEGNTPSFSNYGEFTNLPISVRENYSYLLYEPEDTDTSLLLPVPADDQSVEVALEEMKNDNEDFSLYATIPNEFNFVVQNSDEEVLEIGINDEFSFESTNEHMVLIEAILLTAKSYGYEAVVFSVQQGVKEVGPYQMNQPIKVPEYINPME</sequence>
<dbReference type="EMBL" id="PJNH01000001">
    <property type="protein sequence ID" value="PKR78881.1"/>
    <property type="molecule type" value="Genomic_DNA"/>
</dbReference>
<keyword evidence="2" id="KW-1133">Transmembrane helix</keyword>
<feature type="compositionally biased region" description="Acidic residues" evidence="1">
    <location>
        <begin position="87"/>
        <end position="102"/>
    </location>
</feature>
<evidence type="ECO:0008006" key="5">
    <source>
        <dbReference type="Google" id="ProtNLM"/>
    </source>
</evidence>
<keyword evidence="4" id="KW-1185">Reference proteome</keyword>
<dbReference type="OrthoDB" id="2965336at2"/>
<feature type="transmembrane region" description="Helical" evidence="2">
    <location>
        <begin position="50"/>
        <end position="72"/>
    </location>
</feature>
<evidence type="ECO:0000313" key="3">
    <source>
        <dbReference type="EMBL" id="PKR78881.1"/>
    </source>
</evidence>
<dbReference type="Proteomes" id="UP000243524">
    <property type="component" value="Unassembled WGS sequence"/>
</dbReference>
<proteinExistence type="predicted"/>
<protein>
    <recommendedName>
        <fullName evidence="5">Sigma-X negative effector</fullName>
    </recommendedName>
</protein>
<name>A0A2I0QX16_9BACI</name>
<comment type="caution">
    <text evidence="3">The sequence shown here is derived from an EMBL/GenBank/DDBJ whole genome shotgun (WGS) entry which is preliminary data.</text>
</comment>
<gene>
    <name evidence="3" type="ORF">CEY16_03755</name>
</gene>
<reference evidence="3 4" key="1">
    <citation type="submission" date="2017-06" db="EMBL/GenBank/DDBJ databases">
        <title>the draft geome sequence of Illustriluteabacillus marina B3227.</title>
        <authorList>
            <person name="He R.-H."/>
            <person name="Du Z.-J."/>
        </authorList>
    </citation>
    <scope>NUCLEOTIDE SEQUENCE [LARGE SCALE GENOMIC DNA]</scope>
    <source>
        <strain evidence="3 4">B3227</strain>
    </source>
</reference>
<evidence type="ECO:0000256" key="1">
    <source>
        <dbReference type="SAM" id="MobiDB-lite"/>
    </source>
</evidence>
<evidence type="ECO:0000256" key="2">
    <source>
        <dbReference type="SAM" id="Phobius"/>
    </source>
</evidence>
<keyword evidence="2" id="KW-0812">Transmembrane</keyword>
<keyword evidence="2" id="KW-0472">Membrane</keyword>
<dbReference type="AlphaFoldDB" id="A0A2I0QX16"/>
<feature type="region of interest" description="Disordered" evidence="1">
    <location>
        <begin position="76"/>
        <end position="133"/>
    </location>
</feature>
<accession>A0A2I0QX16</accession>
<evidence type="ECO:0000313" key="4">
    <source>
        <dbReference type="Proteomes" id="UP000243524"/>
    </source>
</evidence>